<feature type="transmembrane region" description="Helical" evidence="11">
    <location>
        <begin position="420"/>
        <end position="442"/>
    </location>
</feature>
<feature type="transmembrane region" description="Helical" evidence="11">
    <location>
        <begin position="304"/>
        <end position="323"/>
    </location>
</feature>
<keyword evidence="7 11" id="KW-1133">Transmembrane helix</keyword>
<feature type="transmembrane region" description="Helical" evidence="11">
    <location>
        <begin position="258"/>
        <end position="283"/>
    </location>
</feature>
<protein>
    <recommendedName>
        <fullName evidence="10">Trk system potassium uptake protein</fullName>
    </recommendedName>
</protein>
<feature type="transmembrane region" description="Helical" evidence="11">
    <location>
        <begin position="164"/>
        <end position="185"/>
    </location>
</feature>
<evidence type="ECO:0000256" key="9">
    <source>
        <dbReference type="ARBA" id="ARBA00023136"/>
    </source>
</evidence>
<comment type="similarity">
    <text evidence="10">Belongs to the TrkH potassium transport family.</text>
</comment>
<evidence type="ECO:0000256" key="10">
    <source>
        <dbReference type="PIRNR" id="PIRNR006247"/>
    </source>
</evidence>
<name>A0ABQ3D8J9_9RHOB</name>
<evidence type="ECO:0000256" key="1">
    <source>
        <dbReference type="ARBA" id="ARBA00004651"/>
    </source>
</evidence>
<keyword evidence="5 11" id="KW-0812">Transmembrane</keyword>
<dbReference type="Proteomes" id="UP000634455">
    <property type="component" value="Unassembled WGS sequence"/>
</dbReference>
<comment type="subcellular location">
    <subcellularLocation>
        <location evidence="10">Cell inner membrane</location>
        <topology evidence="10">Multi-pass membrane protein</topology>
    </subcellularLocation>
    <subcellularLocation>
        <location evidence="1">Cell membrane</location>
        <topology evidence="1">Multi-pass membrane protein</topology>
    </subcellularLocation>
</comment>
<gene>
    <name evidence="12" type="primary">trkH3</name>
    <name evidence="12" type="ORF">GCM10008927_21200</name>
</gene>
<keyword evidence="3 10" id="KW-1003">Cell membrane</keyword>
<dbReference type="EMBL" id="BMZF01000005">
    <property type="protein sequence ID" value="GHA55097.1"/>
    <property type="molecule type" value="Genomic_DNA"/>
</dbReference>
<comment type="function">
    <text evidence="10">Low-affinity potassium transport system. Interacts with Trk system potassium uptake protein TrkA.</text>
</comment>
<feature type="transmembrane region" description="Helical" evidence="11">
    <location>
        <begin position="99"/>
        <end position="123"/>
    </location>
</feature>
<dbReference type="Pfam" id="PF02386">
    <property type="entry name" value="TrkH"/>
    <property type="match status" value="1"/>
</dbReference>
<feature type="transmembrane region" description="Helical" evidence="11">
    <location>
        <begin position="486"/>
        <end position="511"/>
    </location>
</feature>
<reference evidence="13" key="1">
    <citation type="journal article" date="2019" name="Int. J. Syst. Evol. Microbiol.">
        <title>The Global Catalogue of Microorganisms (GCM) 10K type strain sequencing project: providing services to taxonomists for standard genome sequencing and annotation.</title>
        <authorList>
            <consortium name="The Broad Institute Genomics Platform"/>
            <consortium name="The Broad Institute Genome Sequencing Center for Infectious Disease"/>
            <person name="Wu L."/>
            <person name="Ma J."/>
        </authorList>
    </citation>
    <scope>NUCLEOTIDE SEQUENCE [LARGE SCALE GENOMIC DNA]</scope>
    <source>
        <strain evidence="13">KCTC 32465</strain>
    </source>
</reference>
<keyword evidence="13" id="KW-1185">Reference proteome</keyword>
<feature type="transmembrane region" description="Helical" evidence="11">
    <location>
        <begin position="353"/>
        <end position="375"/>
    </location>
</feature>
<accession>A0ABQ3D8J9</accession>
<keyword evidence="4 10" id="KW-0633">Potassium transport</keyword>
<keyword evidence="8 10" id="KW-0406">Ion transport</keyword>
<dbReference type="PIRSF" id="PIRSF006247">
    <property type="entry name" value="TrkH"/>
    <property type="match status" value="1"/>
</dbReference>
<evidence type="ECO:0000256" key="11">
    <source>
        <dbReference type="SAM" id="Phobius"/>
    </source>
</evidence>
<feature type="transmembrane region" description="Helical" evidence="11">
    <location>
        <begin position="217"/>
        <end position="238"/>
    </location>
</feature>
<proteinExistence type="inferred from homology"/>
<keyword evidence="10" id="KW-0997">Cell inner membrane</keyword>
<dbReference type="PANTHER" id="PTHR32024:SF3">
    <property type="entry name" value="TRK SYSTEM POTASSIUM UPTAKE PROTEIN"/>
    <property type="match status" value="1"/>
</dbReference>
<keyword evidence="6 10" id="KW-0630">Potassium</keyword>
<evidence type="ECO:0000256" key="3">
    <source>
        <dbReference type="ARBA" id="ARBA00022475"/>
    </source>
</evidence>
<evidence type="ECO:0000256" key="7">
    <source>
        <dbReference type="ARBA" id="ARBA00022989"/>
    </source>
</evidence>
<feature type="transmembrane region" description="Helical" evidence="11">
    <location>
        <begin position="71"/>
        <end position="93"/>
    </location>
</feature>
<keyword evidence="2 10" id="KW-0813">Transport</keyword>
<feature type="transmembrane region" description="Helical" evidence="11">
    <location>
        <begin position="38"/>
        <end position="59"/>
    </location>
</feature>
<evidence type="ECO:0000313" key="12">
    <source>
        <dbReference type="EMBL" id="GHA55097.1"/>
    </source>
</evidence>
<evidence type="ECO:0000256" key="2">
    <source>
        <dbReference type="ARBA" id="ARBA00022448"/>
    </source>
</evidence>
<keyword evidence="9 10" id="KW-0472">Membrane</keyword>
<evidence type="ECO:0000256" key="6">
    <source>
        <dbReference type="ARBA" id="ARBA00022958"/>
    </source>
</evidence>
<dbReference type="InterPro" id="IPR004772">
    <property type="entry name" value="TrkH"/>
</dbReference>
<dbReference type="InterPro" id="IPR003445">
    <property type="entry name" value="Cat_transpt"/>
</dbReference>
<evidence type="ECO:0000256" key="8">
    <source>
        <dbReference type="ARBA" id="ARBA00023065"/>
    </source>
</evidence>
<evidence type="ECO:0000256" key="5">
    <source>
        <dbReference type="ARBA" id="ARBA00022692"/>
    </source>
</evidence>
<evidence type="ECO:0000256" key="4">
    <source>
        <dbReference type="ARBA" id="ARBA00022538"/>
    </source>
</evidence>
<comment type="caution">
    <text evidence="12">The sequence shown here is derived from an EMBL/GenBank/DDBJ whole genome shotgun (WGS) entry which is preliminary data.</text>
</comment>
<evidence type="ECO:0000313" key="13">
    <source>
        <dbReference type="Proteomes" id="UP000634455"/>
    </source>
</evidence>
<organism evidence="12 13">
    <name type="scientific">Paramylibacter ulvae</name>
    <dbReference type="NCBI Taxonomy" id="1651968"/>
    <lineage>
        <taxon>Bacteria</taxon>
        <taxon>Pseudomonadati</taxon>
        <taxon>Pseudomonadota</taxon>
        <taxon>Alphaproteobacteria</taxon>
        <taxon>Rhodobacterales</taxon>
        <taxon>Paracoccaceae</taxon>
        <taxon>Paramylibacter</taxon>
    </lineage>
</organism>
<dbReference type="PANTHER" id="PTHR32024">
    <property type="entry name" value="TRK SYSTEM POTASSIUM UPTAKE PROTEIN TRKG-RELATED"/>
    <property type="match status" value="1"/>
</dbReference>
<sequence length="513" mass="54877">MVCGAVLLCNCVMGVTLIYLDSLPPLHQTLRMLDFRPAGYVIGMLVVALGAAMLLPMIVDIVTQSGHAGAFAVSAFITCISGAVIALACANAAEGGLTIQQTFFLTTGVWLVLPFFGSLPFIFGATEARFVDAFFEAMSGLTTTGGTVFTGLDTMPKGLLFWRGLMQWFGGIGVVVMAMVFLPMLRVGGMQIFRTEGFDTFGKILPRAAEIARNISSIYITLTLTCMVAYAMAGQSFFDAMVHAMTTIATGGFANYDASFINLGAATEYIAATFMILAALPFVRYVQFMGGSVTPLFKDSQIRAFAMTLLVVVVMLTLWRFTFVTQSGEFAFRKALFNGVSILTGTGYASDDYMLWGGFPITIFFLIGLIGGCAGSTTCSIKIFRFQLLFASIRAQIQRIHNPSGIFQPRYERRPVSEDVISSVMAFFMLFMVSLAVLSIALGMTGLDAVTSISGAAAALANIGPGLGAEIGPSGNFAGLNDGAKWLLSAGMLVGRLELMAVYVMFTATFWKG</sequence>